<dbReference type="InParanoid" id="A0A059DBC7"/>
<dbReference type="AlphaFoldDB" id="A0A059DBC7"/>
<evidence type="ECO:0000256" key="1">
    <source>
        <dbReference type="SAM" id="MobiDB-lite"/>
    </source>
</evidence>
<gene>
    <name evidence="2" type="ORF">EUGRSUZ_A00441</name>
</gene>
<dbReference type="Gramene" id="KCW88033">
    <property type="protein sequence ID" value="KCW88033"/>
    <property type="gene ID" value="EUGRSUZ_A00441"/>
</dbReference>
<reference evidence="2" key="1">
    <citation type="submission" date="2013-07" db="EMBL/GenBank/DDBJ databases">
        <title>The genome of Eucalyptus grandis.</title>
        <authorList>
            <person name="Schmutz J."/>
            <person name="Hayes R."/>
            <person name="Myburg A."/>
            <person name="Tuskan G."/>
            <person name="Grattapaglia D."/>
            <person name="Rokhsar D.S."/>
        </authorList>
    </citation>
    <scope>NUCLEOTIDE SEQUENCE</scope>
    <source>
        <tissue evidence="2">Leaf extractions</tissue>
    </source>
</reference>
<organism evidence="2">
    <name type="scientific">Eucalyptus grandis</name>
    <name type="common">Flooded gum</name>
    <dbReference type="NCBI Taxonomy" id="71139"/>
    <lineage>
        <taxon>Eukaryota</taxon>
        <taxon>Viridiplantae</taxon>
        <taxon>Streptophyta</taxon>
        <taxon>Embryophyta</taxon>
        <taxon>Tracheophyta</taxon>
        <taxon>Spermatophyta</taxon>
        <taxon>Magnoliopsida</taxon>
        <taxon>eudicotyledons</taxon>
        <taxon>Gunneridae</taxon>
        <taxon>Pentapetalae</taxon>
        <taxon>rosids</taxon>
        <taxon>malvids</taxon>
        <taxon>Myrtales</taxon>
        <taxon>Myrtaceae</taxon>
        <taxon>Myrtoideae</taxon>
        <taxon>Eucalypteae</taxon>
        <taxon>Eucalyptus</taxon>
    </lineage>
</organism>
<accession>A0A059DBC7</accession>
<feature type="compositionally biased region" description="Basic and acidic residues" evidence="1">
    <location>
        <begin position="38"/>
        <end position="51"/>
    </location>
</feature>
<name>A0A059DBC7_EUCGR</name>
<feature type="compositionally biased region" description="Basic and acidic residues" evidence="1">
    <location>
        <begin position="61"/>
        <end position="76"/>
    </location>
</feature>
<sequence>MKAESAEAACSIFQENCHIFPENYMCQSRASSLSLSPRDTHARTHDGEDKLPVQTWGGNSSRRETKFDRHDDETKESDGWMEMLLPLRKFNLRGNLNKLWRWLIGHSGGPTRSRSSGQ</sequence>
<proteinExistence type="predicted"/>
<feature type="region of interest" description="Disordered" evidence="1">
    <location>
        <begin position="31"/>
        <end position="76"/>
    </location>
</feature>
<dbReference type="EMBL" id="KK198753">
    <property type="protein sequence ID" value="KCW88033.1"/>
    <property type="molecule type" value="Genomic_DNA"/>
</dbReference>
<evidence type="ECO:0000313" key="2">
    <source>
        <dbReference type="EMBL" id="KCW88033.1"/>
    </source>
</evidence>
<protein>
    <submittedName>
        <fullName evidence="2">Uncharacterized protein</fullName>
    </submittedName>
</protein>